<organism evidence="2 3">
    <name type="scientific">Sphenostylis stenocarpa</name>
    <dbReference type="NCBI Taxonomy" id="92480"/>
    <lineage>
        <taxon>Eukaryota</taxon>
        <taxon>Viridiplantae</taxon>
        <taxon>Streptophyta</taxon>
        <taxon>Embryophyta</taxon>
        <taxon>Tracheophyta</taxon>
        <taxon>Spermatophyta</taxon>
        <taxon>Magnoliopsida</taxon>
        <taxon>eudicotyledons</taxon>
        <taxon>Gunneridae</taxon>
        <taxon>Pentapetalae</taxon>
        <taxon>rosids</taxon>
        <taxon>fabids</taxon>
        <taxon>Fabales</taxon>
        <taxon>Fabaceae</taxon>
        <taxon>Papilionoideae</taxon>
        <taxon>50 kb inversion clade</taxon>
        <taxon>NPAAA clade</taxon>
        <taxon>indigoferoid/millettioid clade</taxon>
        <taxon>Phaseoleae</taxon>
        <taxon>Sphenostylis</taxon>
    </lineage>
</organism>
<keyword evidence="3" id="KW-1185">Reference proteome</keyword>
<dbReference type="Proteomes" id="UP001189624">
    <property type="component" value="Chromosome 7"/>
</dbReference>
<name>A0AA86SMQ4_9FABA</name>
<feature type="compositionally biased region" description="Polar residues" evidence="1">
    <location>
        <begin position="369"/>
        <end position="394"/>
    </location>
</feature>
<dbReference type="Gramene" id="rna-AYBTSS11_LOCUS20959">
    <property type="protein sequence ID" value="CAJ1967018.1"/>
    <property type="gene ID" value="gene-AYBTSS11_LOCUS20959"/>
</dbReference>
<feature type="region of interest" description="Disordered" evidence="1">
    <location>
        <begin position="318"/>
        <end position="339"/>
    </location>
</feature>
<accession>A0AA86SMQ4</accession>
<gene>
    <name evidence="2" type="ORF">AYBTSS11_LOCUS20959</name>
</gene>
<evidence type="ECO:0000313" key="3">
    <source>
        <dbReference type="Proteomes" id="UP001189624"/>
    </source>
</evidence>
<feature type="region of interest" description="Disordered" evidence="1">
    <location>
        <begin position="368"/>
        <end position="423"/>
    </location>
</feature>
<proteinExistence type="predicted"/>
<dbReference type="AlphaFoldDB" id="A0AA86SMQ4"/>
<evidence type="ECO:0000256" key="1">
    <source>
        <dbReference type="SAM" id="MobiDB-lite"/>
    </source>
</evidence>
<evidence type="ECO:0000313" key="2">
    <source>
        <dbReference type="EMBL" id="CAJ1967018.1"/>
    </source>
</evidence>
<dbReference type="EMBL" id="OY731404">
    <property type="protein sequence ID" value="CAJ1967018.1"/>
    <property type="molecule type" value="Genomic_DNA"/>
</dbReference>
<feature type="compositionally biased region" description="Basic and acidic residues" evidence="1">
    <location>
        <begin position="318"/>
        <end position="328"/>
    </location>
</feature>
<sequence length="526" mass="58376">MESHVKLCTDKSGGKDGNEFGRNLIDISGTTFDSLSIDTTTNGNSSTKVNYTTEGSLISPLESSIVDSPLEVDHEENCKVLYGETILSRSESTMENSYDCKPEQCMKDSLKEYNMVYTCDMAIGSDGERNVSPDSNVSRLVTNDQVEEPKVTENGVPFDAYINKNKASSEESNAASEEKHYLDPEAKRISLIEGLTVVNCRHEGESYKSTIEETNEKPEASHVMVNNLEDTKMSEECNCDLITKNQEESLLQNNSSLLHIYDDHQGNVKQDKSFTATSMPSLDWKQTNKTKNFGHTIDNLDSSKLTVPSVDLVGDETFEKEGEEDPQHAEVASSAGGELTTSTVTMSIEPCSNKSIFENGGYETRDSVTRLSTESNPDNSNTSCQMQKSPSFNLNLRKEARPEESDQTPLLHQNKSANESLSKQTSLNLVNSMPHAQYEQCMLHSEEMPVEEKIVTMERSYSKKSKAPFIGLLKEEEEAHLLGMAQIQDNHVGTKNTVSSTLPKPKEKRKPRSSFFCSCMCCATVP</sequence>
<protein>
    <submittedName>
        <fullName evidence="2">Uncharacterized protein</fullName>
    </submittedName>
</protein>
<feature type="compositionally biased region" description="Polar residues" evidence="1">
    <location>
        <begin position="407"/>
        <end position="423"/>
    </location>
</feature>
<reference evidence="2" key="1">
    <citation type="submission" date="2023-10" db="EMBL/GenBank/DDBJ databases">
        <authorList>
            <person name="Domelevo Entfellner J.-B."/>
        </authorList>
    </citation>
    <scope>NUCLEOTIDE SEQUENCE</scope>
</reference>